<dbReference type="GO" id="GO:0004177">
    <property type="term" value="F:aminopeptidase activity"/>
    <property type="evidence" value="ECO:0007669"/>
    <property type="project" value="UniProtKB-KW"/>
</dbReference>
<keyword evidence="4 9" id="KW-0479">Metal-binding</keyword>
<evidence type="ECO:0000256" key="5">
    <source>
        <dbReference type="ARBA" id="ARBA00022729"/>
    </source>
</evidence>
<dbReference type="GO" id="GO:0008235">
    <property type="term" value="F:metalloexopeptidase activity"/>
    <property type="evidence" value="ECO:0007669"/>
    <property type="project" value="InterPro"/>
</dbReference>
<dbReference type="GeneID" id="85224035"/>
<evidence type="ECO:0000256" key="8">
    <source>
        <dbReference type="ARBA" id="ARBA00043962"/>
    </source>
</evidence>
<keyword evidence="6 9" id="KW-0378">Hydrolase</keyword>
<accession>A0AAF0EZ47</accession>
<feature type="signal peptide" evidence="9">
    <location>
        <begin position="1"/>
        <end position="16"/>
    </location>
</feature>
<dbReference type="AlphaFoldDB" id="A0AAF0EZ47"/>
<dbReference type="Proteomes" id="UP001217754">
    <property type="component" value="Chromosome 1"/>
</dbReference>
<dbReference type="PANTHER" id="PTHR12147">
    <property type="entry name" value="METALLOPEPTIDASE M28 FAMILY MEMBER"/>
    <property type="match status" value="1"/>
</dbReference>
<dbReference type="GO" id="GO:0006508">
    <property type="term" value="P:proteolysis"/>
    <property type="evidence" value="ECO:0007669"/>
    <property type="project" value="UniProtKB-KW"/>
</dbReference>
<comment type="cofactor">
    <cofactor evidence="1">
        <name>Zn(2+)</name>
        <dbReference type="ChEBI" id="CHEBI:29105"/>
    </cofactor>
</comment>
<evidence type="ECO:0000256" key="2">
    <source>
        <dbReference type="ARBA" id="ARBA00022438"/>
    </source>
</evidence>
<keyword evidence="12" id="KW-1185">Reference proteome</keyword>
<organism evidence="11 12">
    <name type="scientific">Malassezia japonica</name>
    <dbReference type="NCBI Taxonomy" id="223818"/>
    <lineage>
        <taxon>Eukaryota</taxon>
        <taxon>Fungi</taxon>
        <taxon>Dikarya</taxon>
        <taxon>Basidiomycota</taxon>
        <taxon>Ustilaginomycotina</taxon>
        <taxon>Malasseziomycetes</taxon>
        <taxon>Malasseziales</taxon>
        <taxon>Malasseziaceae</taxon>
        <taxon>Malassezia</taxon>
    </lineage>
</organism>
<evidence type="ECO:0000259" key="10">
    <source>
        <dbReference type="Pfam" id="PF04389"/>
    </source>
</evidence>
<reference evidence="11" key="1">
    <citation type="submission" date="2023-03" db="EMBL/GenBank/DDBJ databases">
        <title>Mating type loci evolution in Malassezia.</title>
        <authorList>
            <person name="Coelho M.A."/>
        </authorList>
    </citation>
    <scope>NUCLEOTIDE SEQUENCE</scope>
    <source>
        <strain evidence="11">CBS 9431</strain>
    </source>
</reference>
<dbReference type="SUPFAM" id="SSF53187">
    <property type="entry name" value="Zn-dependent exopeptidases"/>
    <property type="match status" value="1"/>
</dbReference>
<dbReference type="Pfam" id="PF04389">
    <property type="entry name" value="Peptidase_M28"/>
    <property type="match status" value="1"/>
</dbReference>
<feature type="domain" description="Peptidase M28" evidence="10">
    <location>
        <begin position="182"/>
        <end position="362"/>
    </location>
</feature>
<evidence type="ECO:0000313" key="12">
    <source>
        <dbReference type="Proteomes" id="UP001217754"/>
    </source>
</evidence>
<evidence type="ECO:0000256" key="1">
    <source>
        <dbReference type="ARBA" id="ARBA00001947"/>
    </source>
</evidence>
<evidence type="ECO:0000256" key="7">
    <source>
        <dbReference type="ARBA" id="ARBA00022833"/>
    </source>
</evidence>
<dbReference type="FunFam" id="3.40.630.10:FF:000042">
    <property type="entry name" value="Peptide hydrolase"/>
    <property type="match status" value="1"/>
</dbReference>
<dbReference type="RefSeq" id="XP_060120339.1">
    <property type="nucleotide sequence ID" value="XM_060264356.1"/>
</dbReference>
<keyword evidence="5 9" id="KW-0732">Signal</keyword>
<dbReference type="EMBL" id="CP119958">
    <property type="protein sequence ID" value="WFD37442.1"/>
    <property type="molecule type" value="Genomic_DNA"/>
</dbReference>
<evidence type="ECO:0000256" key="4">
    <source>
        <dbReference type="ARBA" id="ARBA00022723"/>
    </source>
</evidence>
<dbReference type="EC" id="3.4.-.-" evidence="9"/>
<evidence type="ECO:0000256" key="9">
    <source>
        <dbReference type="RuleBase" id="RU361240"/>
    </source>
</evidence>
<dbReference type="PANTHER" id="PTHR12147:SF56">
    <property type="entry name" value="AMINOPEPTIDASE YDR415C-RELATED"/>
    <property type="match status" value="1"/>
</dbReference>
<evidence type="ECO:0000313" key="11">
    <source>
        <dbReference type="EMBL" id="WFD37442.1"/>
    </source>
</evidence>
<keyword evidence="7 9" id="KW-0862">Zinc</keyword>
<evidence type="ECO:0000256" key="6">
    <source>
        <dbReference type="ARBA" id="ARBA00022801"/>
    </source>
</evidence>
<keyword evidence="2 11" id="KW-0031">Aminopeptidase</keyword>
<dbReference type="GO" id="GO:0046872">
    <property type="term" value="F:metal ion binding"/>
    <property type="evidence" value="ECO:0007669"/>
    <property type="project" value="UniProtKB-KW"/>
</dbReference>
<keyword evidence="3 9" id="KW-0645">Protease</keyword>
<name>A0AAF0EZ47_9BASI</name>
<feature type="chain" id="PRO_5041766886" description="Peptide hydrolase" evidence="9">
    <location>
        <begin position="17"/>
        <end position="388"/>
    </location>
</feature>
<evidence type="ECO:0000256" key="3">
    <source>
        <dbReference type="ARBA" id="ARBA00022670"/>
    </source>
</evidence>
<dbReference type="InterPro" id="IPR045175">
    <property type="entry name" value="M28_fam"/>
</dbReference>
<proteinExistence type="inferred from homology"/>
<gene>
    <name evidence="11" type="ORF">MJAP1_000386</name>
</gene>
<sequence length="388" mass="43592">MLWMRWAIAGAAAVAAAPLGQQVFMVDEGTAPKLDMSWASLRRDRVLQLGDQETVLASEMEKWWLRAQGRRFIDVTEYPDLGKVNAQNMGVLKVHFPALEHGERLKEAYEHVSDAGPRADLAKFTSFYTRYYRSESGRRSQRWLMDQVERLADHFATNTSISEFKHDWEQRTIILRIGGANASRTAERGVTILGAHQDSTSFLPFLRSPGADDDGSGTVTLLETLRALGASRWVPESDVEFHFYSAEEGGLLGSQAVASAYEQDHVRVQAMLQQDMTAFVKRGTTEKVGIVTDYTSPALTDFVTRLVDAYLDIPYVRTKTNYGASDHASWDRAGYPSAFAIEAAFEDCNLQNIHTSRDTFDHDEFSFPHILQFVRLSMAFVVELSGWA</sequence>
<protein>
    <recommendedName>
        <fullName evidence="9">Peptide hydrolase</fullName>
        <ecNumber evidence="9">3.4.-.-</ecNumber>
    </recommendedName>
</protein>
<dbReference type="InterPro" id="IPR007484">
    <property type="entry name" value="Peptidase_M28"/>
</dbReference>
<dbReference type="Gene3D" id="3.40.630.10">
    <property type="entry name" value="Zn peptidases"/>
    <property type="match status" value="1"/>
</dbReference>
<comment type="similarity">
    <text evidence="8">Belongs to the peptidase M28 family. M28E subfamily.</text>
</comment>